<dbReference type="AlphaFoldDB" id="A0A7W7AC00"/>
<comment type="caution">
    <text evidence="3">The sequence shown here is derived from an EMBL/GenBank/DDBJ whole genome shotgun (WGS) entry which is preliminary data.</text>
</comment>
<dbReference type="EMBL" id="JACHOA010000004">
    <property type="protein sequence ID" value="MBB4614230.1"/>
    <property type="molecule type" value="Genomic_DNA"/>
</dbReference>
<sequence>MAELGYPDYEPGDYLRDAAPLGSNLRATVFAECNTHYDAAQPPGLEATGETRFAARLGARFDEEPVRCASAIIGFADPFADLPFEKIVDAQVVAGDGRLRAIRRSTAWDEDAQFNYPILKTLPHMMRDERFCHALHVLAQRDLVFDAWLYHPQFGELVDLAKRVPDCTIVLDHAGMVLSKGRYADSNRSWSDWRDGIARLAERPNLNVKIGVLASIHGLDEIRQKTCGEHWTGPALAEHLAPWLDHLVCSFGPERCLFESNFPIDKAHCDFATIVEAFSLAFGGLGPSERNAIFAGNAARIYKIDLQDEGV</sequence>
<keyword evidence="3" id="KW-0378">Hydrolase</keyword>
<dbReference type="Pfam" id="PF04909">
    <property type="entry name" value="Amidohydro_2"/>
    <property type="match status" value="1"/>
</dbReference>
<proteinExistence type="inferred from homology"/>
<gene>
    <name evidence="3" type="ORF">GGR37_002516</name>
</gene>
<evidence type="ECO:0000256" key="1">
    <source>
        <dbReference type="ARBA" id="ARBA00038310"/>
    </source>
</evidence>
<accession>A0A7W7AC00</accession>
<dbReference type="PANTHER" id="PTHR43569:SF1">
    <property type="entry name" value="BLL3371 PROTEIN"/>
    <property type="match status" value="1"/>
</dbReference>
<dbReference type="Proteomes" id="UP000538566">
    <property type="component" value="Unassembled WGS sequence"/>
</dbReference>
<evidence type="ECO:0000313" key="3">
    <source>
        <dbReference type="EMBL" id="MBB4614230.1"/>
    </source>
</evidence>
<dbReference type="InterPro" id="IPR006680">
    <property type="entry name" value="Amidohydro-rel"/>
</dbReference>
<organism evidence="3 4">
    <name type="scientific">Novosphingobium taihuense</name>
    <dbReference type="NCBI Taxonomy" id="260085"/>
    <lineage>
        <taxon>Bacteria</taxon>
        <taxon>Pseudomonadati</taxon>
        <taxon>Pseudomonadota</taxon>
        <taxon>Alphaproteobacteria</taxon>
        <taxon>Sphingomonadales</taxon>
        <taxon>Sphingomonadaceae</taxon>
        <taxon>Novosphingobium</taxon>
    </lineage>
</organism>
<feature type="domain" description="Amidohydrolase-related" evidence="2">
    <location>
        <begin position="54"/>
        <end position="303"/>
    </location>
</feature>
<dbReference type="GO" id="GO:0016787">
    <property type="term" value="F:hydrolase activity"/>
    <property type="evidence" value="ECO:0007669"/>
    <property type="project" value="UniProtKB-KW"/>
</dbReference>
<dbReference type="InterPro" id="IPR052350">
    <property type="entry name" value="Metallo-dep_Lactonases"/>
</dbReference>
<dbReference type="PANTHER" id="PTHR43569">
    <property type="entry name" value="AMIDOHYDROLASE"/>
    <property type="match status" value="1"/>
</dbReference>
<reference evidence="3 4" key="1">
    <citation type="submission" date="2020-08" db="EMBL/GenBank/DDBJ databases">
        <title>Genomic Encyclopedia of Type Strains, Phase IV (KMG-IV): sequencing the most valuable type-strain genomes for metagenomic binning, comparative biology and taxonomic classification.</title>
        <authorList>
            <person name="Goeker M."/>
        </authorList>
    </citation>
    <scope>NUCLEOTIDE SEQUENCE [LARGE SCALE GENOMIC DNA]</scope>
    <source>
        <strain evidence="3 4">DSM 17507</strain>
    </source>
</reference>
<comment type="similarity">
    <text evidence="1">Belongs to the metallo-dependent hydrolases superfamily.</text>
</comment>
<evidence type="ECO:0000259" key="2">
    <source>
        <dbReference type="Pfam" id="PF04909"/>
    </source>
</evidence>
<dbReference type="SUPFAM" id="SSF51556">
    <property type="entry name" value="Metallo-dependent hydrolases"/>
    <property type="match status" value="1"/>
</dbReference>
<keyword evidence="4" id="KW-1185">Reference proteome</keyword>
<protein>
    <submittedName>
        <fullName evidence="3">Putative TIM-barrel fold metal-dependent hydrolase</fullName>
    </submittedName>
</protein>
<dbReference type="Gene3D" id="3.20.20.140">
    <property type="entry name" value="Metal-dependent hydrolases"/>
    <property type="match status" value="1"/>
</dbReference>
<evidence type="ECO:0000313" key="4">
    <source>
        <dbReference type="Proteomes" id="UP000538566"/>
    </source>
</evidence>
<name>A0A7W7AC00_9SPHN</name>
<dbReference type="InterPro" id="IPR032466">
    <property type="entry name" value="Metal_Hydrolase"/>
</dbReference>